<reference evidence="1 2" key="1">
    <citation type="submission" date="2018-09" db="EMBL/GenBank/DDBJ databases">
        <title>Zymobacter palmae IAM14233 (=T109) whole genome analysis.</title>
        <authorList>
            <person name="Yanase H."/>
        </authorList>
    </citation>
    <scope>NUCLEOTIDE SEQUENCE [LARGE SCALE GENOMIC DNA]</scope>
    <source>
        <strain evidence="1 2">IAM14233</strain>
    </source>
</reference>
<evidence type="ECO:0000313" key="1">
    <source>
        <dbReference type="EMBL" id="BBG29693.1"/>
    </source>
</evidence>
<evidence type="ECO:0000313" key="2">
    <source>
        <dbReference type="Proteomes" id="UP000267342"/>
    </source>
</evidence>
<name>A0A348HDJ1_9GAMM</name>
<dbReference type="KEGG" id="zpl:ZBT109_0920"/>
<dbReference type="Proteomes" id="UP000267342">
    <property type="component" value="Chromosome"/>
</dbReference>
<keyword evidence="2" id="KW-1185">Reference proteome</keyword>
<organism evidence="1 2">
    <name type="scientific">Zymobacter palmae</name>
    <dbReference type="NCBI Taxonomy" id="33074"/>
    <lineage>
        <taxon>Bacteria</taxon>
        <taxon>Pseudomonadati</taxon>
        <taxon>Pseudomonadota</taxon>
        <taxon>Gammaproteobacteria</taxon>
        <taxon>Oceanospirillales</taxon>
        <taxon>Halomonadaceae</taxon>
        <taxon>Zymobacter group</taxon>
        <taxon>Zymobacter</taxon>
    </lineage>
</organism>
<accession>A0A348HDJ1</accession>
<dbReference type="EMBL" id="AP018933">
    <property type="protein sequence ID" value="BBG29693.1"/>
    <property type="molecule type" value="Genomic_DNA"/>
</dbReference>
<sequence>MTERRSGSQRMLKVMSEYIQGLLRRGHRKQWLLTTRLAH</sequence>
<proteinExistence type="predicted"/>
<dbReference type="AlphaFoldDB" id="A0A348HDJ1"/>
<gene>
    <name evidence="1" type="ORF">ZBT109_0920</name>
</gene>
<protein>
    <submittedName>
        <fullName evidence="1">Uncharacterized protein</fullName>
    </submittedName>
</protein>